<dbReference type="InterPro" id="IPR012337">
    <property type="entry name" value="RNaseH-like_sf"/>
</dbReference>
<gene>
    <name evidence="3" type="ORF">KPH14_012890</name>
</gene>
<accession>A0AAD9REU9</accession>
<evidence type="ECO:0000259" key="2">
    <source>
        <dbReference type="PROSITE" id="PS50994"/>
    </source>
</evidence>
<protein>
    <recommendedName>
        <fullName evidence="2">Integrase catalytic domain-containing protein</fullName>
    </recommendedName>
</protein>
<keyword evidence="4" id="KW-1185">Reference proteome</keyword>
<dbReference type="Gene3D" id="3.30.420.10">
    <property type="entry name" value="Ribonuclease H-like superfamily/Ribonuclease H"/>
    <property type="match status" value="1"/>
</dbReference>
<sequence length="327" mass="37882">MLVRNCRNCNLVRKEPPKVEVQKWEEAERVFQRVHIDFAGPFKGHYFFVLVDAFSKWPEVFITKNTTSDTVIQKCRQTFATFGIPEVVVSDNGRHFTSYEFAHFLKTNSIIHKTTAPFHPATNGQAERFIQTLKMALKKRLQENVNKTELTKIVHQFLLHYRTTPHQTTGTSPAEKMFNRRLRTRLDLLLPAHNSKSGNRSTEGRIRSLQVGERVQCRNYYGRIKWKFGKVEKQIGQLHYIVRLDNGKAWKRHIDQIVTVGDALPKTVLTESTEDAEDYAPPEQAAEQEAAANQQPDGIANENRTLTPRRSNRRRAIPERYGDYVVH</sequence>
<organism evidence="3 4">
    <name type="scientific">Odynerus spinipes</name>
    <dbReference type="NCBI Taxonomy" id="1348599"/>
    <lineage>
        <taxon>Eukaryota</taxon>
        <taxon>Metazoa</taxon>
        <taxon>Ecdysozoa</taxon>
        <taxon>Arthropoda</taxon>
        <taxon>Hexapoda</taxon>
        <taxon>Insecta</taxon>
        <taxon>Pterygota</taxon>
        <taxon>Neoptera</taxon>
        <taxon>Endopterygota</taxon>
        <taxon>Hymenoptera</taxon>
        <taxon>Apocrita</taxon>
        <taxon>Aculeata</taxon>
        <taxon>Vespoidea</taxon>
        <taxon>Vespidae</taxon>
        <taxon>Eumeninae</taxon>
        <taxon>Odynerus</taxon>
    </lineage>
</organism>
<dbReference type="GO" id="GO:0015074">
    <property type="term" value="P:DNA integration"/>
    <property type="evidence" value="ECO:0007669"/>
    <property type="project" value="InterPro"/>
</dbReference>
<dbReference type="Pfam" id="PF00665">
    <property type="entry name" value="rve"/>
    <property type="match status" value="1"/>
</dbReference>
<dbReference type="Proteomes" id="UP001258017">
    <property type="component" value="Unassembled WGS sequence"/>
</dbReference>
<dbReference type="EMBL" id="JAIFRP010000280">
    <property type="protein sequence ID" value="KAK2578457.1"/>
    <property type="molecule type" value="Genomic_DNA"/>
</dbReference>
<dbReference type="PANTHER" id="PTHR37984:SF5">
    <property type="entry name" value="PROTEIN NYNRIN-LIKE"/>
    <property type="match status" value="1"/>
</dbReference>
<dbReference type="InterPro" id="IPR050951">
    <property type="entry name" value="Retrovirus_Pol_polyprotein"/>
</dbReference>
<dbReference type="FunFam" id="3.30.420.10:FF:000063">
    <property type="entry name" value="Retrovirus-related Pol polyprotein from transposon 297-like Protein"/>
    <property type="match status" value="1"/>
</dbReference>
<evidence type="ECO:0000256" key="1">
    <source>
        <dbReference type="SAM" id="MobiDB-lite"/>
    </source>
</evidence>
<evidence type="ECO:0000313" key="4">
    <source>
        <dbReference type="Proteomes" id="UP001258017"/>
    </source>
</evidence>
<name>A0AAD9REU9_9HYME</name>
<dbReference type="InterPro" id="IPR001584">
    <property type="entry name" value="Integrase_cat-core"/>
</dbReference>
<reference evidence="3" key="2">
    <citation type="journal article" date="2023" name="Commun. Biol.">
        <title>Intrasexual cuticular hydrocarbon dimorphism in a wasp sheds light on hydrocarbon biosynthesis genes in Hymenoptera.</title>
        <authorList>
            <person name="Moris V.C."/>
            <person name="Podsiadlowski L."/>
            <person name="Martin S."/>
            <person name="Oeyen J.P."/>
            <person name="Donath A."/>
            <person name="Petersen M."/>
            <person name="Wilbrandt J."/>
            <person name="Misof B."/>
            <person name="Liedtke D."/>
            <person name="Thamm M."/>
            <person name="Scheiner R."/>
            <person name="Schmitt T."/>
            <person name="Niehuis O."/>
        </authorList>
    </citation>
    <scope>NUCLEOTIDE SEQUENCE</scope>
    <source>
        <strain evidence="3">GBR_01_08_01A</strain>
    </source>
</reference>
<comment type="caution">
    <text evidence="3">The sequence shown here is derived from an EMBL/GenBank/DDBJ whole genome shotgun (WGS) entry which is preliminary data.</text>
</comment>
<feature type="domain" description="Integrase catalytic" evidence="2">
    <location>
        <begin position="13"/>
        <end position="181"/>
    </location>
</feature>
<feature type="region of interest" description="Disordered" evidence="1">
    <location>
        <begin position="272"/>
        <end position="327"/>
    </location>
</feature>
<feature type="compositionally biased region" description="Low complexity" evidence="1">
    <location>
        <begin position="281"/>
        <end position="309"/>
    </location>
</feature>
<dbReference type="PANTHER" id="PTHR37984">
    <property type="entry name" value="PROTEIN CBG26694"/>
    <property type="match status" value="1"/>
</dbReference>
<evidence type="ECO:0000313" key="3">
    <source>
        <dbReference type="EMBL" id="KAK2578457.1"/>
    </source>
</evidence>
<proteinExistence type="predicted"/>
<dbReference type="InterPro" id="IPR036397">
    <property type="entry name" value="RNaseH_sf"/>
</dbReference>
<reference evidence="3" key="1">
    <citation type="submission" date="2021-08" db="EMBL/GenBank/DDBJ databases">
        <authorList>
            <person name="Misof B."/>
            <person name="Oliver O."/>
            <person name="Podsiadlowski L."/>
            <person name="Donath A."/>
            <person name="Peters R."/>
            <person name="Mayer C."/>
            <person name="Rust J."/>
            <person name="Gunkel S."/>
            <person name="Lesny P."/>
            <person name="Martin S."/>
            <person name="Oeyen J.P."/>
            <person name="Petersen M."/>
            <person name="Panagiotis P."/>
            <person name="Wilbrandt J."/>
            <person name="Tanja T."/>
        </authorList>
    </citation>
    <scope>NUCLEOTIDE SEQUENCE</scope>
    <source>
        <strain evidence="3">GBR_01_08_01A</strain>
        <tissue evidence="3">Thorax + abdomen</tissue>
    </source>
</reference>
<dbReference type="AlphaFoldDB" id="A0AAD9REU9"/>
<feature type="compositionally biased region" description="Basic and acidic residues" evidence="1">
    <location>
        <begin position="316"/>
        <end position="327"/>
    </location>
</feature>
<dbReference type="GO" id="GO:0003676">
    <property type="term" value="F:nucleic acid binding"/>
    <property type="evidence" value="ECO:0007669"/>
    <property type="project" value="InterPro"/>
</dbReference>
<dbReference type="PROSITE" id="PS50994">
    <property type="entry name" value="INTEGRASE"/>
    <property type="match status" value="1"/>
</dbReference>
<dbReference type="SUPFAM" id="SSF53098">
    <property type="entry name" value="Ribonuclease H-like"/>
    <property type="match status" value="1"/>
</dbReference>